<evidence type="ECO:0000313" key="6">
    <source>
        <dbReference type="Proteomes" id="UP000198539"/>
    </source>
</evidence>
<keyword evidence="6" id="KW-1185">Reference proteome</keyword>
<protein>
    <submittedName>
        <fullName evidence="5">CoA-binding domain-containing protein</fullName>
    </submittedName>
</protein>
<dbReference type="AlphaFoldDB" id="A0A1H3CQV0"/>
<proteinExistence type="inferred from homology"/>
<organism evidence="5 6">
    <name type="scientific">Roseicitreum antarcticum</name>
    <dbReference type="NCBI Taxonomy" id="564137"/>
    <lineage>
        <taxon>Bacteria</taxon>
        <taxon>Pseudomonadati</taxon>
        <taxon>Pseudomonadota</taxon>
        <taxon>Alphaproteobacteria</taxon>
        <taxon>Rhodobacterales</taxon>
        <taxon>Paracoccaceae</taxon>
        <taxon>Roseicitreum</taxon>
    </lineage>
</organism>
<dbReference type="Gene3D" id="3.40.50.720">
    <property type="entry name" value="NAD(P)-binding Rossmann-like Domain"/>
    <property type="match status" value="4"/>
</dbReference>
<comment type="similarity">
    <text evidence="1">Belongs to the polysaccharide synthase family.</text>
</comment>
<name>A0A1H3CQV0_9RHOB</name>
<keyword evidence="3" id="KW-0472">Membrane</keyword>
<dbReference type="CDD" id="cd05237">
    <property type="entry name" value="UDP_invert_4-6DH_SDR_e"/>
    <property type="match status" value="1"/>
</dbReference>
<dbReference type="InterPro" id="IPR003869">
    <property type="entry name" value="Polysac_CapD-like"/>
</dbReference>
<evidence type="ECO:0000259" key="4">
    <source>
        <dbReference type="Pfam" id="PF02719"/>
    </source>
</evidence>
<dbReference type="PANTHER" id="PTHR43318">
    <property type="entry name" value="UDP-N-ACETYLGLUCOSAMINE 4,6-DEHYDRATASE"/>
    <property type="match status" value="1"/>
</dbReference>
<feature type="domain" description="Polysaccharide biosynthesis protein CapD-like" evidence="4">
    <location>
        <begin position="618"/>
        <end position="692"/>
    </location>
</feature>
<dbReference type="EMBL" id="FNOM01000010">
    <property type="protein sequence ID" value="SDX56517.1"/>
    <property type="molecule type" value="Genomic_DNA"/>
</dbReference>
<dbReference type="Pfam" id="PF13727">
    <property type="entry name" value="CoA_binding_3"/>
    <property type="match status" value="1"/>
</dbReference>
<keyword evidence="3" id="KW-1133">Transmembrane helix</keyword>
<evidence type="ECO:0000256" key="2">
    <source>
        <dbReference type="SAM" id="MobiDB-lite"/>
    </source>
</evidence>
<feature type="region of interest" description="Disordered" evidence="2">
    <location>
        <begin position="468"/>
        <end position="502"/>
    </location>
</feature>
<feature type="transmembrane region" description="Helical" evidence="3">
    <location>
        <begin position="94"/>
        <end position="116"/>
    </location>
</feature>
<feature type="transmembrane region" description="Helical" evidence="3">
    <location>
        <begin position="128"/>
        <end position="151"/>
    </location>
</feature>
<gene>
    <name evidence="5" type="ORF">SAMN04488238_11024</name>
</gene>
<evidence type="ECO:0000256" key="1">
    <source>
        <dbReference type="ARBA" id="ARBA00007430"/>
    </source>
</evidence>
<dbReference type="Pfam" id="PF02719">
    <property type="entry name" value="Polysacc_synt_2"/>
    <property type="match status" value="3"/>
</dbReference>
<feature type="transmembrane region" description="Helical" evidence="3">
    <location>
        <begin position="60"/>
        <end position="82"/>
    </location>
</feature>
<evidence type="ECO:0000313" key="5">
    <source>
        <dbReference type="EMBL" id="SDX56517.1"/>
    </source>
</evidence>
<dbReference type="InterPro" id="IPR051203">
    <property type="entry name" value="Polysaccharide_Synthase-Rel"/>
</dbReference>
<dbReference type="SUPFAM" id="SSF53335">
    <property type="entry name" value="S-adenosyl-L-methionine-dependent methyltransferases"/>
    <property type="match status" value="1"/>
</dbReference>
<dbReference type="InterPro" id="IPR029063">
    <property type="entry name" value="SAM-dependent_MTases_sf"/>
</dbReference>
<dbReference type="STRING" id="564137.SAMN04488238_11024"/>
<keyword evidence="3" id="KW-0812">Transmembrane</keyword>
<feature type="region of interest" description="Disordered" evidence="2">
    <location>
        <begin position="735"/>
        <end position="767"/>
    </location>
</feature>
<dbReference type="Proteomes" id="UP000198539">
    <property type="component" value="Unassembled WGS sequence"/>
</dbReference>
<accession>A0A1H3CQV0</accession>
<dbReference type="InterPro" id="IPR036291">
    <property type="entry name" value="NAD(P)-bd_dom_sf"/>
</dbReference>
<sequence length="767" mass="80850">MGAADTGRIVGRGMLKLVTVMSRRAKQGVLLGLDMVLVPLALAFALAVQSSGPSALDWLGAYAVLTAILMLLAAALAHGLGIPRIQLKSYEITGAGRSAVMAVVLAAALMLADLVAETSLPQGTAVTFGLLFLVLAAVTRVVLLQVLLWVYRHARPASQVLIYGAGTTGMQLALALKPHAGLRVVAFIDDNKVLHDMRVAGRPVYPPQKLTALIASRRIDRVLLAMPSLSQPRQAQIARRIANLGVEVQALPSFSQLAGQERIVDRLAPVLPQTLLGRKALDGALKGACSAYRGRSVLISGAGGSIGSELCRQILTCAPARLVLLELSEFALYTIERELRALAEGESCEIIPVLGTVTDRRQVHDALTRYRVDVVLHAAAYKHVPLVEANPLAGIANNVLGTATLAEAARDCGVGRFILVSTDKAVRPRGMMGATKRLAELVVCDLADQMRARQTGVDQIKAARAPADGKILRPGPGRPAAAMSDPGATARGGAGAPSVEKPAEMEAEIPVDVGARSGGTVFAMVRFGNVLGSSGSVIPLFQEQIARGGPITLTDPGITRYFMTLQEAAQLVLRAGTLAGRPYADAVEGHPDTGAVVGSPDRGENATCQNSEGPLPGGGEIMVLDMGVPVRIADLARQVIAAQGYSVRDAANPDGDIEIQTIGLRPGEKLHEELSSSETLLPTAHPKIFRARESYLSGFEVARALHSLRKAVALGDADLARAETLRWVHRDQIAHEASSRGPHLRNPGSQTPPDLRHGPPRPADPRG</sequence>
<evidence type="ECO:0000256" key="3">
    <source>
        <dbReference type="SAM" id="Phobius"/>
    </source>
</evidence>
<feature type="transmembrane region" description="Helical" evidence="3">
    <location>
        <begin position="29"/>
        <end position="48"/>
    </location>
</feature>
<feature type="domain" description="Polysaccharide biosynthesis protein CapD-like" evidence="4">
    <location>
        <begin position="517"/>
        <end position="579"/>
    </location>
</feature>
<reference evidence="5 6" key="1">
    <citation type="submission" date="2016-10" db="EMBL/GenBank/DDBJ databases">
        <authorList>
            <person name="de Groot N.N."/>
        </authorList>
    </citation>
    <scope>NUCLEOTIDE SEQUENCE [LARGE SCALE GENOMIC DNA]</scope>
    <source>
        <strain evidence="5 6">CGMCC 1.8894</strain>
    </source>
</reference>
<dbReference type="SUPFAM" id="SSF51735">
    <property type="entry name" value="NAD(P)-binding Rossmann-fold domains"/>
    <property type="match status" value="1"/>
</dbReference>
<feature type="domain" description="Polysaccharide biosynthesis protein CapD-like" evidence="4">
    <location>
        <begin position="297"/>
        <end position="455"/>
    </location>
</feature>
<dbReference type="PANTHER" id="PTHR43318:SF1">
    <property type="entry name" value="POLYSACCHARIDE BIOSYNTHESIS PROTEIN EPSC-RELATED"/>
    <property type="match status" value="1"/>
</dbReference>